<reference evidence="12" key="1">
    <citation type="submission" date="2025-08" db="UniProtKB">
        <authorList>
            <consortium name="Ensembl"/>
        </authorList>
    </citation>
    <scope>IDENTIFICATION</scope>
</reference>
<evidence type="ECO:0000256" key="1">
    <source>
        <dbReference type="ARBA" id="ARBA00006834"/>
    </source>
</evidence>
<comment type="function">
    <text evidence="6">May be involved in sexual development.</text>
</comment>
<dbReference type="InterPro" id="IPR001275">
    <property type="entry name" value="DM_DNA-bd"/>
</dbReference>
<keyword evidence="13" id="KW-1185">Reference proteome</keyword>
<dbReference type="SUPFAM" id="SSF46934">
    <property type="entry name" value="UBA-like"/>
    <property type="match status" value="1"/>
</dbReference>
<dbReference type="InterPro" id="IPR026607">
    <property type="entry name" value="DMRT"/>
</dbReference>
<evidence type="ECO:0000256" key="10">
    <source>
        <dbReference type="SAM" id="MobiDB-lite"/>
    </source>
</evidence>
<dbReference type="PROSITE" id="PS40000">
    <property type="entry name" value="DM_1"/>
    <property type="match status" value="1"/>
</dbReference>
<dbReference type="PANTHER" id="PTHR12322">
    <property type="entry name" value="DOUBLESEX AND MAB-3 RELATED TRANSCRIPTION FACTOR DMRT"/>
    <property type="match status" value="1"/>
</dbReference>
<dbReference type="Pfam" id="PF00751">
    <property type="entry name" value="DM"/>
    <property type="match status" value="1"/>
</dbReference>
<dbReference type="FunFam" id="4.10.1040.10:FF:000001">
    <property type="entry name" value="doublesex- and mab-3-related transcription factor 1"/>
    <property type="match status" value="1"/>
</dbReference>
<comment type="subcellular location">
    <subcellularLocation>
        <location evidence="9">Nucleus</location>
    </subcellularLocation>
</comment>
<dbReference type="GO" id="GO:0000978">
    <property type="term" value="F:RNA polymerase II cis-regulatory region sequence-specific DNA binding"/>
    <property type="evidence" value="ECO:0007669"/>
    <property type="project" value="TreeGrafter"/>
</dbReference>
<dbReference type="InterPro" id="IPR005173">
    <property type="entry name" value="DMA"/>
</dbReference>
<dbReference type="GO" id="GO:0000981">
    <property type="term" value="F:DNA-binding transcription factor activity, RNA polymerase II-specific"/>
    <property type="evidence" value="ECO:0007669"/>
    <property type="project" value="TreeGrafter"/>
</dbReference>
<dbReference type="InterPro" id="IPR036407">
    <property type="entry name" value="DM_DNA-bd_sf"/>
</dbReference>
<dbReference type="GO" id="GO:0007548">
    <property type="term" value="P:sex differentiation"/>
    <property type="evidence" value="ECO:0007669"/>
    <property type="project" value="TreeGrafter"/>
</dbReference>
<dbReference type="Pfam" id="PF20624">
    <property type="entry name" value="DMRT5_DMB"/>
    <property type="match status" value="1"/>
</dbReference>
<organism evidence="12 13">
    <name type="scientific">Varanus komodoensis</name>
    <name type="common">Komodo dragon</name>
    <dbReference type="NCBI Taxonomy" id="61221"/>
    <lineage>
        <taxon>Eukaryota</taxon>
        <taxon>Metazoa</taxon>
        <taxon>Chordata</taxon>
        <taxon>Craniata</taxon>
        <taxon>Vertebrata</taxon>
        <taxon>Euteleostomi</taxon>
        <taxon>Lepidosauria</taxon>
        <taxon>Squamata</taxon>
        <taxon>Bifurcata</taxon>
        <taxon>Unidentata</taxon>
        <taxon>Episquamata</taxon>
        <taxon>Toxicofera</taxon>
        <taxon>Anguimorpha</taxon>
        <taxon>Paleoanguimorpha</taxon>
        <taxon>Varanoidea</taxon>
        <taxon>Varanidae</taxon>
        <taxon>Varanus</taxon>
    </lineage>
</organism>
<dbReference type="Proteomes" id="UP000694545">
    <property type="component" value="Unplaced"/>
</dbReference>
<protein>
    <recommendedName>
        <fullName evidence="7">Doublesex- and mab-3-related transcription factor A2</fullName>
    </recommendedName>
    <alternativeName>
        <fullName evidence="8">Doublesex- and mab-3-related transcription factor 5</fullName>
    </alternativeName>
</protein>
<feature type="compositionally biased region" description="Basic residues" evidence="10">
    <location>
        <begin position="1"/>
        <end position="12"/>
    </location>
</feature>
<feature type="compositionally biased region" description="Pro residues" evidence="10">
    <location>
        <begin position="17"/>
        <end position="28"/>
    </location>
</feature>
<evidence type="ECO:0000256" key="2">
    <source>
        <dbReference type="ARBA" id="ARBA00022723"/>
    </source>
</evidence>
<evidence type="ECO:0000256" key="6">
    <source>
        <dbReference type="ARBA" id="ARBA00034300"/>
    </source>
</evidence>
<dbReference type="Pfam" id="PF03474">
    <property type="entry name" value="DMA"/>
    <property type="match status" value="1"/>
</dbReference>
<dbReference type="SMART" id="SM00301">
    <property type="entry name" value="DM"/>
    <property type="match status" value="1"/>
</dbReference>
<sequence length="470" mass="50281">ASPRPQTRRRSRGAAPSPAPAPPAPGVPVPSTVAVPPSFLRPPSLFIRAAAAAAAAAATPGSNAGRYSPAAVAALERGVCSPRTPKCARCRNHGVVSALKGHKRFCRWRDCACAKCALIAERQRVMAAQVALRRQQAQEESDARGSPPRPRPHLPRPSGDTALSLKRTPSGAQFEPELHEGDALKRALLYAFRKRCLQFPVCSSTAHFYAPSMKSVPEAIGGHREKPSDAQPLGKEVTVQSSSGPDESLEGTDSSASLSSSDMESGNESECPKDLISSASFPPSPAAGPSKRRSPLDILIRVFPNHKQSRLERVLQSCQGDIVQAIEQVLNVDEHKPEFGELPLSPLPTRSAFRRSSNFSLLGVDVGTLGIQSAFSPFQTSPASFGSEVNFYGLSPRLGIRPLRVAYSPPGRTLPGLTSPYTTSGLFPAWPFHPAMDYSFSGVIKDASCFPSKDTIVSSKIYSRLNEESK</sequence>
<feature type="DNA-binding region" description="DM" evidence="9">
    <location>
        <begin position="87"/>
        <end position="134"/>
    </location>
</feature>
<proteinExistence type="inferred from homology"/>
<accession>A0A8D2KXU1</accession>
<dbReference type="OMA" id="NPSSCYA"/>
<reference evidence="12" key="2">
    <citation type="submission" date="2025-09" db="UniProtKB">
        <authorList>
            <consortium name="Ensembl"/>
        </authorList>
    </citation>
    <scope>IDENTIFICATION</scope>
</reference>
<dbReference type="PROSITE" id="PS50809">
    <property type="entry name" value="DM_2"/>
    <property type="match status" value="1"/>
</dbReference>
<comment type="similarity">
    <text evidence="1">Belongs to the DMRT family.</text>
</comment>
<evidence type="ECO:0000313" key="12">
    <source>
        <dbReference type="Ensembl" id="ENSVKKP00000013829.1"/>
    </source>
</evidence>
<keyword evidence="3 9" id="KW-0862">Zinc</keyword>
<evidence type="ECO:0000256" key="4">
    <source>
        <dbReference type="ARBA" id="ARBA00023125"/>
    </source>
</evidence>
<keyword evidence="4 9" id="KW-0238">DNA-binding</keyword>
<dbReference type="AlphaFoldDB" id="A0A8D2KXU1"/>
<name>A0A8D2KXU1_VARKO</name>
<evidence type="ECO:0000256" key="7">
    <source>
        <dbReference type="ARBA" id="ARBA00034335"/>
    </source>
</evidence>
<keyword evidence="5 9" id="KW-0539">Nucleus</keyword>
<dbReference type="GO" id="GO:0046872">
    <property type="term" value="F:metal ion binding"/>
    <property type="evidence" value="ECO:0007669"/>
    <property type="project" value="UniProtKB-KW"/>
</dbReference>
<dbReference type="GO" id="GO:0007281">
    <property type="term" value="P:germ cell development"/>
    <property type="evidence" value="ECO:0007669"/>
    <property type="project" value="TreeGrafter"/>
</dbReference>
<dbReference type="InterPro" id="IPR046472">
    <property type="entry name" value="DMRT5_1_DMB_dom"/>
</dbReference>
<evidence type="ECO:0000256" key="3">
    <source>
        <dbReference type="ARBA" id="ARBA00022833"/>
    </source>
</evidence>
<feature type="region of interest" description="Disordered" evidence="10">
    <location>
        <begin position="131"/>
        <end position="166"/>
    </location>
</feature>
<evidence type="ECO:0000256" key="9">
    <source>
        <dbReference type="PROSITE-ProRule" id="PRU00070"/>
    </source>
</evidence>
<evidence type="ECO:0000256" key="8">
    <source>
        <dbReference type="ARBA" id="ARBA00034363"/>
    </source>
</evidence>
<feature type="compositionally biased region" description="Low complexity" evidence="10">
    <location>
        <begin position="251"/>
        <end position="266"/>
    </location>
</feature>
<evidence type="ECO:0000256" key="5">
    <source>
        <dbReference type="ARBA" id="ARBA00023242"/>
    </source>
</evidence>
<evidence type="ECO:0000313" key="13">
    <source>
        <dbReference type="Proteomes" id="UP000694545"/>
    </source>
</evidence>
<dbReference type="SUPFAM" id="SSF82927">
    <property type="entry name" value="Cysteine-rich DNA binding domain, (DM domain)"/>
    <property type="match status" value="1"/>
</dbReference>
<dbReference type="Gene3D" id="4.10.1040.10">
    <property type="entry name" value="DM DNA-binding domain"/>
    <property type="match status" value="1"/>
</dbReference>
<feature type="domain" description="DM" evidence="11">
    <location>
        <begin position="87"/>
        <end position="134"/>
    </location>
</feature>
<dbReference type="Ensembl" id="ENSVKKT00000014161.1">
    <property type="protein sequence ID" value="ENSVKKP00000013829.1"/>
    <property type="gene ID" value="ENSVKKG00000009525.1"/>
</dbReference>
<dbReference type="PANTHER" id="PTHR12322:SF76">
    <property type="entry name" value="DOUBLESEX- AND MAB-3-RELATED TRANSCRIPTION FACTOR A2"/>
    <property type="match status" value="1"/>
</dbReference>
<keyword evidence="2 9" id="KW-0479">Metal-binding</keyword>
<dbReference type="InterPro" id="IPR009060">
    <property type="entry name" value="UBA-like_sf"/>
</dbReference>
<dbReference type="GO" id="GO:0005634">
    <property type="term" value="C:nucleus"/>
    <property type="evidence" value="ECO:0007669"/>
    <property type="project" value="UniProtKB-SubCell"/>
</dbReference>
<feature type="region of interest" description="Disordered" evidence="10">
    <location>
        <begin position="219"/>
        <end position="292"/>
    </location>
</feature>
<evidence type="ECO:0000259" key="11">
    <source>
        <dbReference type="PROSITE" id="PS50809"/>
    </source>
</evidence>
<feature type="region of interest" description="Disordered" evidence="10">
    <location>
        <begin position="1"/>
        <end position="32"/>
    </location>
</feature>